<gene>
    <name evidence="2" type="ORF">OAUR00152_LOCUS29569</name>
</gene>
<accession>A0A7S4JLB9</accession>
<evidence type="ECO:0000313" key="2">
    <source>
        <dbReference type="EMBL" id="CAE2267119.1"/>
    </source>
</evidence>
<dbReference type="GO" id="GO:0005634">
    <property type="term" value="C:nucleus"/>
    <property type="evidence" value="ECO:0007669"/>
    <property type="project" value="TreeGrafter"/>
</dbReference>
<protein>
    <submittedName>
        <fullName evidence="2">Uncharacterized protein</fullName>
    </submittedName>
</protein>
<feature type="region of interest" description="Disordered" evidence="1">
    <location>
        <begin position="250"/>
        <end position="277"/>
    </location>
</feature>
<sequence>MGNAFFSCCDPWRLGEHGEAREHDRDSESPGIVAKKESMPASSCASVAVRRLPGVDVALLSTAMIAFPSEPLASRVESAVRAAATMDGVGGLRAAGFEFRFIPCEGCSSDVCNSITVKSACRSTTVAASDRKVNSDGAVGRNPQEPATVGKRRVHSLTCSSCATRLFDIESGALVTEANRHKHVADGAMFDAVSILCQQTVQDEILRKEYGMRWVKTFDISGNKKRVAADKCSIRALVTKSRESASTGRLLLPSGWAENKERDNTSRKKGSGHAEVHPQNWESTLLVLPGRGGSHAGIFSRRHLMTSGVEVSTAVPMVREALTRGMDVVMLDPNSRGEALFNDTFERSLTFLFESKFGRGGLCANPELARDEAASHIPQPLYILSHSASGGVLVRCLLDDDTPPTIPKQQRDQLLLRTRAIAFTDSTHNIQWARRREQRGRANDKRLSALLESPSCIYIRSNNVRSVDMNASSSDRDRRRKLCGMAAETDEWWIHRFGSIRTVWAGTDSHALVNWYAHNLIWDHFDAQHQLFQV</sequence>
<dbReference type="PANTHER" id="PTHR21357:SF4">
    <property type="entry name" value="FAM172 FAMILY PROTEIN HOMOLOG CG10038"/>
    <property type="match status" value="1"/>
</dbReference>
<feature type="compositionally biased region" description="Basic and acidic residues" evidence="1">
    <location>
        <begin position="258"/>
        <end position="276"/>
    </location>
</feature>
<dbReference type="EMBL" id="HBKQ01042941">
    <property type="protein sequence ID" value="CAE2267119.1"/>
    <property type="molecule type" value="Transcribed_RNA"/>
</dbReference>
<dbReference type="AlphaFoldDB" id="A0A7S4JLB9"/>
<dbReference type="InterPro" id="IPR048263">
    <property type="entry name" value="Arb2"/>
</dbReference>
<proteinExistence type="predicted"/>
<evidence type="ECO:0000256" key="1">
    <source>
        <dbReference type="SAM" id="MobiDB-lite"/>
    </source>
</evidence>
<dbReference type="GO" id="GO:0035197">
    <property type="term" value="F:siRNA binding"/>
    <property type="evidence" value="ECO:0007669"/>
    <property type="project" value="TreeGrafter"/>
</dbReference>
<dbReference type="GO" id="GO:0031048">
    <property type="term" value="P:regulatory ncRNA-mediated heterochromatin formation"/>
    <property type="evidence" value="ECO:0007669"/>
    <property type="project" value="TreeGrafter"/>
</dbReference>
<name>A0A7S4JLB9_9STRA</name>
<reference evidence="2" key="1">
    <citation type="submission" date="2021-01" db="EMBL/GenBank/DDBJ databases">
        <authorList>
            <person name="Corre E."/>
            <person name="Pelletier E."/>
            <person name="Niang G."/>
            <person name="Scheremetjew M."/>
            <person name="Finn R."/>
            <person name="Kale V."/>
            <person name="Holt S."/>
            <person name="Cochrane G."/>
            <person name="Meng A."/>
            <person name="Brown T."/>
            <person name="Cohen L."/>
        </authorList>
    </citation>
    <scope>NUCLEOTIDE SEQUENCE</scope>
    <source>
        <strain evidence="2">Isolate 1302-5</strain>
    </source>
</reference>
<dbReference type="PANTHER" id="PTHR21357">
    <property type="entry name" value="FAM172 FAMILY PROTEIN HOMOLOG CG10038"/>
    <property type="match status" value="1"/>
</dbReference>
<organism evidence="2">
    <name type="scientific">Odontella aurita</name>
    <dbReference type="NCBI Taxonomy" id="265563"/>
    <lineage>
        <taxon>Eukaryota</taxon>
        <taxon>Sar</taxon>
        <taxon>Stramenopiles</taxon>
        <taxon>Ochrophyta</taxon>
        <taxon>Bacillariophyta</taxon>
        <taxon>Mediophyceae</taxon>
        <taxon>Biddulphiophycidae</taxon>
        <taxon>Eupodiscales</taxon>
        <taxon>Odontellaceae</taxon>
        <taxon>Odontella</taxon>
    </lineage>
</organism>